<evidence type="ECO:0000313" key="2">
    <source>
        <dbReference type="Proteomes" id="UP000003250"/>
    </source>
</evidence>
<organism evidence="1 2">
    <name type="scientific">Mesorhizobium alhagi CCNWXJ12-2</name>
    <dbReference type="NCBI Taxonomy" id="1107882"/>
    <lineage>
        <taxon>Bacteria</taxon>
        <taxon>Pseudomonadati</taxon>
        <taxon>Pseudomonadota</taxon>
        <taxon>Alphaproteobacteria</taxon>
        <taxon>Hyphomicrobiales</taxon>
        <taxon>Phyllobacteriaceae</taxon>
        <taxon>Allomesorhizobium</taxon>
    </lineage>
</organism>
<accession>H0HNI0</accession>
<evidence type="ECO:0000313" key="1">
    <source>
        <dbReference type="EMBL" id="EHK57752.1"/>
    </source>
</evidence>
<dbReference type="EMBL" id="AHAM01000057">
    <property type="protein sequence ID" value="EHK57752.1"/>
    <property type="molecule type" value="Genomic_DNA"/>
</dbReference>
<dbReference type="Proteomes" id="UP000003250">
    <property type="component" value="Unassembled WGS sequence"/>
</dbReference>
<keyword evidence="2" id="KW-1185">Reference proteome</keyword>
<feature type="non-terminal residue" evidence="1">
    <location>
        <position position="1"/>
    </location>
</feature>
<proteinExistence type="predicted"/>
<name>H0HNI0_9HYPH</name>
<sequence length="59" mass="6647">PPSISFDMELGLVLRFLRESAQFMTLEREPREMVVEAQPAMIVGPEPVSTVRTPANEVF</sequence>
<gene>
    <name evidence="1" type="ORF">MAXJ12_08514</name>
</gene>
<reference evidence="1 2" key="1">
    <citation type="journal article" date="2012" name="J. Bacteriol.">
        <title>Draft Genome Sequence of Mesorhizobium alhagi CCNWXJ12-2T, a Novel Salt-Resistant Species Isolated from the Desert of Northwestern China.</title>
        <authorList>
            <person name="Zhou M."/>
            <person name="Chen W."/>
            <person name="Chen H."/>
            <person name="Wei G."/>
        </authorList>
    </citation>
    <scope>NUCLEOTIDE SEQUENCE [LARGE SCALE GENOMIC DNA]</scope>
    <source>
        <strain evidence="1 2">CCNWXJ12-2</strain>
    </source>
</reference>
<dbReference type="RefSeq" id="WP_008835342.1">
    <property type="nucleotide sequence ID" value="NZ_AHAM01000057.1"/>
</dbReference>
<dbReference type="PATRIC" id="fig|1107882.3.peg.1662"/>
<protein>
    <submittedName>
        <fullName evidence="1">Uncharacterized protein</fullName>
    </submittedName>
</protein>
<dbReference type="AlphaFoldDB" id="H0HNI0"/>